<feature type="domain" description="STAS" evidence="1">
    <location>
        <begin position="20"/>
        <end position="96"/>
    </location>
</feature>
<dbReference type="Proteomes" id="UP000321261">
    <property type="component" value="Unassembled WGS sequence"/>
</dbReference>
<dbReference type="InterPro" id="IPR036513">
    <property type="entry name" value="STAS_dom_sf"/>
</dbReference>
<evidence type="ECO:0000313" key="3">
    <source>
        <dbReference type="Proteomes" id="UP000321261"/>
    </source>
</evidence>
<dbReference type="Gene3D" id="3.30.750.24">
    <property type="entry name" value="STAS domain"/>
    <property type="match status" value="1"/>
</dbReference>
<dbReference type="Pfam" id="PF01740">
    <property type="entry name" value="STAS"/>
    <property type="match status" value="1"/>
</dbReference>
<proteinExistence type="predicted"/>
<dbReference type="EMBL" id="VIWU01000001">
    <property type="protein sequence ID" value="TWF74933.1"/>
    <property type="molecule type" value="Genomic_DNA"/>
</dbReference>
<protein>
    <submittedName>
        <fullName evidence="2">Anti-anti-sigma factor</fullName>
    </submittedName>
</protein>
<dbReference type="CDD" id="cd07043">
    <property type="entry name" value="STAS_anti-anti-sigma_factors"/>
    <property type="match status" value="1"/>
</dbReference>
<accession>A0A561SJC7</accession>
<comment type="caution">
    <text evidence="2">The sequence shown here is derived from an EMBL/GenBank/DDBJ whole genome shotgun (WGS) entry which is preliminary data.</text>
</comment>
<dbReference type="SUPFAM" id="SSF52091">
    <property type="entry name" value="SpoIIaa-like"/>
    <property type="match status" value="1"/>
</dbReference>
<keyword evidence="3" id="KW-1185">Reference proteome</keyword>
<gene>
    <name evidence="2" type="ORF">FHX44_11817</name>
</gene>
<dbReference type="AlphaFoldDB" id="A0A561SJC7"/>
<dbReference type="PROSITE" id="PS50801">
    <property type="entry name" value="STAS"/>
    <property type="match status" value="1"/>
</dbReference>
<organism evidence="2 3">
    <name type="scientific">Pseudonocardia hierapolitana</name>
    <dbReference type="NCBI Taxonomy" id="1128676"/>
    <lineage>
        <taxon>Bacteria</taxon>
        <taxon>Bacillati</taxon>
        <taxon>Actinomycetota</taxon>
        <taxon>Actinomycetes</taxon>
        <taxon>Pseudonocardiales</taxon>
        <taxon>Pseudonocardiaceae</taxon>
        <taxon>Pseudonocardia</taxon>
    </lineage>
</organism>
<reference evidence="2 3" key="1">
    <citation type="submission" date="2019-06" db="EMBL/GenBank/DDBJ databases">
        <title>Sequencing the genomes of 1000 actinobacteria strains.</title>
        <authorList>
            <person name="Klenk H.-P."/>
        </authorList>
    </citation>
    <scope>NUCLEOTIDE SEQUENCE [LARGE SCALE GENOMIC DNA]</scope>
    <source>
        <strain evidence="2 3">DSM 45671</strain>
    </source>
</reference>
<dbReference type="InterPro" id="IPR002645">
    <property type="entry name" value="STAS_dom"/>
</dbReference>
<evidence type="ECO:0000313" key="2">
    <source>
        <dbReference type="EMBL" id="TWF74933.1"/>
    </source>
</evidence>
<sequence>MLALDVECRPDCTVAIAAVGEVDAAAAARLSAAVHRQLDRVPSTLVLDLSEVTFFGVAGLQVLLCVADRATVSGVPLQLVYRDPSPVQFALEAAGMASAFAVAGSAAGASVTPANAPRTHRGRT</sequence>
<name>A0A561SJC7_9PSEU</name>
<evidence type="ECO:0000259" key="1">
    <source>
        <dbReference type="PROSITE" id="PS50801"/>
    </source>
</evidence>